<dbReference type="InterPro" id="IPR008979">
    <property type="entry name" value="Galactose-bd-like_sf"/>
</dbReference>
<dbReference type="GO" id="GO:0009505">
    <property type="term" value="C:plant-type cell wall"/>
    <property type="evidence" value="ECO:0007669"/>
    <property type="project" value="TreeGrafter"/>
</dbReference>
<accession>A0AAW0JMQ0</accession>
<evidence type="ECO:0000256" key="5">
    <source>
        <dbReference type="ARBA" id="ARBA00023180"/>
    </source>
</evidence>
<name>A0AAW0JMQ0_QUESU</name>
<dbReference type="SUPFAM" id="SSF49785">
    <property type="entry name" value="Galactose-binding domain-like"/>
    <property type="match status" value="1"/>
</dbReference>
<dbReference type="Gene3D" id="2.60.120.260">
    <property type="entry name" value="Galactose-binding domain-like"/>
    <property type="match status" value="1"/>
</dbReference>
<dbReference type="InterPro" id="IPR052437">
    <property type="entry name" value="Pectin_Meth_Modulator"/>
</dbReference>
<evidence type="ECO:0000259" key="7">
    <source>
        <dbReference type="Pfam" id="PF04862"/>
    </source>
</evidence>
<evidence type="ECO:0000313" key="8">
    <source>
        <dbReference type="EMBL" id="KAK7827316.1"/>
    </source>
</evidence>
<keyword evidence="5" id="KW-0325">Glycoprotein</keyword>
<proteinExistence type="predicted"/>
<keyword evidence="2" id="KW-0134">Cell wall</keyword>
<reference evidence="8 9" key="1">
    <citation type="journal article" date="2018" name="Sci. Data">
        <title>The draft genome sequence of cork oak.</title>
        <authorList>
            <person name="Ramos A.M."/>
            <person name="Usie A."/>
            <person name="Barbosa P."/>
            <person name="Barros P.M."/>
            <person name="Capote T."/>
            <person name="Chaves I."/>
            <person name="Simoes F."/>
            <person name="Abreu I."/>
            <person name="Carrasquinho I."/>
            <person name="Faro C."/>
            <person name="Guimaraes J.B."/>
            <person name="Mendonca D."/>
            <person name="Nobrega F."/>
            <person name="Rodrigues L."/>
            <person name="Saibo N.J.M."/>
            <person name="Varela M.C."/>
            <person name="Egas C."/>
            <person name="Matos J."/>
            <person name="Miguel C.M."/>
            <person name="Oliveira M.M."/>
            <person name="Ricardo C.P."/>
            <person name="Goncalves S."/>
        </authorList>
    </citation>
    <scope>NUCLEOTIDE SEQUENCE [LARGE SCALE GENOMIC DNA]</scope>
    <source>
        <strain evidence="9">cv. HL8</strain>
    </source>
</reference>
<dbReference type="PANTHER" id="PTHR31265:SF3">
    <property type="entry name" value="OS02G0205200 PROTEIN"/>
    <property type="match status" value="1"/>
</dbReference>
<gene>
    <name evidence="8" type="ORF">CFP56_031190</name>
</gene>
<evidence type="ECO:0000256" key="6">
    <source>
        <dbReference type="SAM" id="Phobius"/>
    </source>
</evidence>
<keyword evidence="4" id="KW-0732">Signal</keyword>
<dbReference type="InterPro" id="IPR006946">
    <property type="entry name" value="DGR2-like_dom"/>
</dbReference>
<keyword evidence="3" id="KW-0964">Secreted</keyword>
<keyword evidence="9" id="KW-1185">Reference proteome</keyword>
<keyword evidence="6" id="KW-1133">Transmembrane helix</keyword>
<evidence type="ECO:0000313" key="9">
    <source>
        <dbReference type="Proteomes" id="UP000237347"/>
    </source>
</evidence>
<keyword evidence="6" id="KW-0472">Membrane</keyword>
<dbReference type="FunFam" id="2.60.120.260:FF:000031">
    <property type="entry name" value="DUF642 family protein"/>
    <property type="match status" value="1"/>
</dbReference>
<dbReference type="Pfam" id="PF04862">
    <property type="entry name" value="DUF642"/>
    <property type="match status" value="3"/>
</dbReference>
<evidence type="ECO:0000256" key="4">
    <source>
        <dbReference type="ARBA" id="ARBA00022729"/>
    </source>
</evidence>
<dbReference type="AlphaFoldDB" id="A0AAW0JMQ0"/>
<comment type="caution">
    <text evidence="8">The sequence shown here is derived from an EMBL/GenBank/DDBJ whole genome shotgun (WGS) entry which is preliminary data.</text>
</comment>
<organism evidence="8 9">
    <name type="scientific">Quercus suber</name>
    <name type="common">Cork oak</name>
    <dbReference type="NCBI Taxonomy" id="58331"/>
    <lineage>
        <taxon>Eukaryota</taxon>
        <taxon>Viridiplantae</taxon>
        <taxon>Streptophyta</taxon>
        <taxon>Embryophyta</taxon>
        <taxon>Tracheophyta</taxon>
        <taxon>Spermatophyta</taxon>
        <taxon>Magnoliopsida</taxon>
        <taxon>eudicotyledons</taxon>
        <taxon>Gunneridae</taxon>
        <taxon>Pentapetalae</taxon>
        <taxon>rosids</taxon>
        <taxon>fabids</taxon>
        <taxon>Fagales</taxon>
        <taxon>Fagaceae</taxon>
        <taxon>Quercus</taxon>
    </lineage>
</organism>
<feature type="domain" description="DUF642" evidence="7">
    <location>
        <begin position="80"/>
        <end position="159"/>
    </location>
</feature>
<keyword evidence="6" id="KW-0812">Transmembrane</keyword>
<evidence type="ECO:0000256" key="3">
    <source>
        <dbReference type="ARBA" id="ARBA00022525"/>
    </source>
</evidence>
<dbReference type="Proteomes" id="UP000237347">
    <property type="component" value="Unassembled WGS sequence"/>
</dbReference>
<evidence type="ECO:0000256" key="1">
    <source>
        <dbReference type="ARBA" id="ARBA00004191"/>
    </source>
</evidence>
<feature type="domain" description="DUF642" evidence="7">
    <location>
        <begin position="384"/>
        <end position="550"/>
    </location>
</feature>
<dbReference type="EMBL" id="PKMF04000523">
    <property type="protein sequence ID" value="KAK7827316.1"/>
    <property type="molecule type" value="Genomic_DNA"/>
</dbReference>
<sequence>MSTWSLHAFATVALGGGKPCEFEQLLSSISIRALETTSPQFAHMCKLKHFTMRTLRRIAFLSVLFCATCHIALGLSIPDGLLPNGDFEYGPKQSELNGTVVLGRYAVPKWEISGFVEYIKSGQKQGDMLLVVPAGAYAVRLGNEASIKQRIKVIKGILFSSYKKKKKKKKKNHFTTLLGTQNVLAYIILKGTFCYYIGLPGAMFFKSQVCSLIYAGLLPNGDFEYGPKQSELNGTVVLGRYAVPKWEISGFVEYIKSGQKQGDMLLVVPAGAYAVRLGNEASIKQRIKVIKGMYYSLTFSAARTCAQEEKLNVSVAPDSGVLPMQTLYSSNGWDSYAWAFQADYDVADIVIHNPGVEEDPACGPLIDSVAIRALYPPRPTNTNLLKNYGFEEGPYLFPNTSWGVLIPPNIEDDHSPLPGWMVESLKAVKYIDSNHFSVPEGKRAVELVAGKESAIAQIVRTVPGKTYTLTFAVGDASNSCEGSMIVEAFAGRDTVKVPYESKGKGGFKRAVLKFVAVSTRTRIMFLSTFYTMRSDDFSSLCGPVLDDVKLVSVRHPRRMY</sequence>
<dbReference type="PANTHER" id="PTHR31265">
    <property type="entry name" value="OS02G0527500 PROTEIN-RELATED"/>
    <property type="match status" value="1"/>
</dbReference>
<evidence type="ECO:0000256" key="2">
    <source>
        <dbReference type="ARBA" id="ARBA00022512"/>
    </source>
</evidence>
<comment type="subcellular location">
    <subcellularLocation>
        <location evidence="1">Secreted</location>
        <location evidence="1">Cell wall</location>
    </subcellularLocation>
</comment>
<protein>
    <recommendedName>
        <fullName evidence="7">DUF642 domain-containing protein</fullName>
    </recommendedName>
</protein>
<feature type="domain" description="DUF642" evidence="7">
    <location>
        <begin position="216"/>
        <end position="372"/>
    </location>
</feature>
<feature type="transmembrane region" description="Helical" evidence="6">
    <location>
        <begin position="58"/>
        <end position="77"/>
    </location>
</feature>